<dbReference type="AlphaFoldDB" id="A0A875RWN0"/>
<dbReference type="InterPro" id="IPR057530">
    <property type="entry name" value="TIM-barrel_MTC6"/>
</dbReference>
<evidence type="ECO:0000256" key="10">
    <source>
        <dbReference type="SAM" id="Phobius"/>
    </source>
</evidence>
<dbReference type="PANTHER" id="PTHR35518:SF2">
    <property type="entry name" value="MAINTENANCE OF TELOMERE CAPPING PROTEIN 6"/>
    <property type="match status" value="1"/>
</dbReference>
<dbReference type="PANTHER" id="PTHR35518">
    <property type="entry name" value="MAINTENANCE OF TELOMOERE CAPPING"/>
    <property type="match status" value="1"/>
</dbReference>
<dbReference type="GeneID" id="62193577"/>
<evidence type="ECO:0000256" key="7">
    <source>
        <dbReference type="ARBA" id="ARBA00037703"/>
    </source>
</evidence>
<comment type="function">
    <text evidence="7">May be involved in telomere capping.</text>
</comment>
<dbReference type="EMBL" id="CP064812">
    <property type="protein sequence ID" value="QPG72873.1"/>
    <property type="molecule type" value="Genomic_DNA"/>
</dbReference>
<evidence type="ECO:0000256" key="4">
    <source>
        <dbReference type="ARBA" id="ARBA00022989"/>
    </source>
</evidence>
<name>A0A875RWN0_EENNA</name>
<keyword evidence="13" id="KW-1185">Reference proteome</keyword>
<evidence type="ECO:0000259" key="11">
    <source>
        <dbReference type="Pfam" id="PF25506"/>
    </source>
</evidence>
<comment type="subcellular location">
    <subcellularLocation>
        <location evidence="1">Membrane</location>
        <topology evidence="1">Single-pass type I membrane protein</topology>
    </subcellularLocation>
</comment>
<comment type="similarity">
    <text evidence="8">Belongs to the MTC6 family.</text>
</comment>
<dbReference type="Proteomes" id="UP000662931">
    <property type="component" value="Chromosome 1"/>
</dbReference>
<keyword evidence="5 10" id="KW-0472">Membrane</keyword>
<dbReference type="KEGG" id="bnn:FOA43_000176"/>
<sequence>MLFGIERFAYVLLLITGFVSGTLYNSQYDAWPFLSANRAIALRTQRDISKSSLITYDVVTGVNLTTVIFQSLGYNDSSFTDITDLLNVGIQALSLDLYYNEYTKNWSLCPYKAVNSNSLATQCGNASTFNLASIASIVDSFLLDTDSILNTNMFYVLLNLNSMVDHESSNLSGVHRLGKIFKNITNLITPEMIHTSKLPTIGNLLFTENIRLSVVIVENNMPANTSYDLSSDLDTVFIASDLMEASEYQDVQGNTLNPLPMLYEPFDLQNTYNSSDSNQTKFRFLYETPDSQFTLSEFHTIISSGYSQIISRSFSNLSDISDFLDNSLWSWRSGQPPFVGSIEGNNGEIIEVGKNAGRCAVVTKLGWKATSCALKYRSMCQNSNHDAEYVITDDTSNYRSAAEKCYELNETYVVAVPYTAGEQSKMTDMISGDDDGVWININSISSANCWVQGVNTVCPYQKTISKRIFIKMITPGSVVSFVLVLLLIAFQFNRVPVHKNRRHWRRLMNDRLAGEFEGVAS</sequence>
<evidence type="ECO:0000313" key="13">
    <source>
        <dbReference type="Proteomes" id="UP000662931"/>
    </source>
</evidence>
<feature type="domain" description="MTC6 partial TIM-barrel" evidence="11">
    <location>
        <begin position="32"/>
        <end position="330"/>
    </location>
</feature>
<evidence type="ECO:0000313" key="12">
    <source>
        <dbReference type="EMBL" id="QPG72873.1"/>
    </source>
</evidence>
<keyword evidence="4 10" id="KW-1133">Transmembrane helix</keyword>
<dbReference type="Pfam" id="PF25506">
    <property type="entry name" value="TIM-barrel_MTC6"/>
    <property type="match status" value="1"/>
</dbReference>
<evidence type="ECO:0000256" key="5">
    <source>
        <dbReference type="ARBA" id="ARBA00023136"/>
    </source>
</evidence>
<dbReference type="GO" id="GO:0016020">
    <property type="term" value="C:membrane"/>
    <property type="evidence" value="ECO:0007669"/>
    <property type="project" value="UniProtKB-SubCell"/>
</dbReference>
<gene>
    <name evidence="12" type="ORF">FOA43_000176</name>
</gene>
<protein>
    <recommendedName>
        <fullName evidence="9">Maintenance of telomere capping protein 6</fullName>
    </recommendedName>
</protein>
<organism evidence="12 13">
    <name type="scientific">Eeniella nana</name>
    <name type="common">Yeast</name>
    <name type="synonym">Brettanomyces nanus</name>
    <dbReference type="NCBI Taxonomy" id="13502"/>
    <lineage>
        <taxon>Eukaryota</taxon>
        <taxon>Fungi</taxon>
        <taxon>Dikarya</taxon>
        <taxon>Ascomycota</taxon>
        <taxon>Saccharomycotina</taxon>
        <taxon>Pichiomycetes</taxon>
        <taxon>Pichiales</taxon>
        <taxon>Pichiaceae</taxon>
        <taxon>Brettanomyces</taxon>
    </lineage>
</organism>
<keyword evidence="6" id="KW-0325">Glycoprotein</keyword>
<accession>A0A875RWN0</accession>
<dbReference type="OrthoDB" id="5573651at2759"/>
<keyword evidence="2 10" id="KW-0812">Transmembrane</keyword>
<evidence type="ECO:0000256" key="3">
    <source>
        <dbReference type="ARBA" id="ARBA00022729"/>
    </source>
</evidence>
<feature type="transmembrane region" description="Helical" evidence="10">
    <location>
        <begin position="468"/>
        <end position="492"/>
    </location>
</feature>
<evidence type="ECO:0000256" key="8">
    <source>
        <dbReference type="ARBA" id="ARBA00038159"/>
    </source>
</evidence>
<dbReference type="InterPro" id="IPR051008">
    <property type="entry name" value="Telomere_Capping_Maintenance"/>
</dbReference>
<evidence type="ECO:0000256" key="2">
    <source>
        <dbReference type="ARBA" id="ARBA00022692"/>
    </source>
</evidence>
<evidence type="ECO:0000256" key="1">
    <source>
        <dbReference type="ARBA" id="ARBA00004479"/>
    </source>
</evidence>
<dbReference type="RefSeq" id="XP_038776438.1">
    <property type="nucleotide sequence ID" value="XM_038920510.1"/>
</dbReference>
<evidence type="ECO:0000256" key="6">
    <source>
        <dbReference type="ARBA" id="ARBA00023180"/>
    </source>
</evidence>
<keyword evidence="3" id="KW-0732">Signal</keyword>
<reference evidence="12" key="1">
    <citation type="submission" date="2020-10" db="EMBL/GenBank/DDBJ databases">
        <authorList>
            <person name="Roach M.J.R."/>
        </authorList>
    </citation>
    <scope>NUCLEOTIDE SEQUENCE</scope>
    <source>
        <strain evidence="12">CBS 1945</strain>
    </source>
</reference>
<proteinExistence type="inferred from homology"/>
<evidence type="ECO:0000256" key="9">
    <source>
        <dbReference type="ARBA" id="ARBA00039865"/>
    </source>
</evidence>